<evidence type="ECO:0000313" key="2">
    <source>
        <dbReference type="EMBL" id="GGA96333.1"/>
    </source>
</evidence>
<keyword evidence="1" id="KW-0175">Coiled coil</keyword>
<evidence type="ECO:0000256" key="1">
    <source>
        <dbReference type="SAM" id="Coils"/>
    </source>
</evidence>
<evidence type="ECO:0000313" key="3">
    <source>
        <dbReference type="Proteomes" id="UP000607559"/>
    </source>
</evidence>
<keyword evidence="3" id="KW-1185">Reference proteome</keyword>
<dbReference type="Proteomes" id="UP000607559">
    <property type="component" value="Unassembled WGS sequence"/>
</dbReference>
<dbReference type="InterPro" id="IPR029470">
    <property type="entry name" value="PDDEXK_4"/>
</dbReference>
<comment type="caution">
    <text evidence="2">The sequence shown here is derived from an EMBL/GenBank/DDBJ whole genome shotgun (WGS) entry which is preliminary data.</text>
</comment>
<dbReference type="AlphaFoldDB" id="A0A8J2UC15"/>
<accession>A0A8J2UC15</accession>
<dbReference type="EMBL" id="BMJC01000002">
    <property type="protein sequence ID" value="GGA96333.1"/>
    <property type="molecule type" value="Genomic_DNA"/>
</dbReference>
<proteinExistence type="predicted"/>
<gene>
    <name evidence="2" type="ORF">GCM10011511_19540</name>
</gene>
<feature type="coiled-coil region" evidence="1">
    <location>
        <begin position="237"/>
        <end position="264"/>
    </location>
</feature>
<reference evidence="2" key="1">
    <citation type="journal article" date="2014" name="Int. J. Syst. Evol. Microbiol.">
        <title>Complete genome sequence of Corynebacterium casei LMG S-19264T (=DSM 44701T), isolated from a smear-ripened cheese.</title>
        <authorList>
            <consortium name="US DOE Joint Genome Institute (JGI-PGF)"/>
            <person name="Walter F."/>
            <person name="Albersmeier A."/>
            <person name="Kalinowski J."/>
            <person name="Ruckert C."/>
        </authorList>
    </citation>
    <scope>NUCLEOTIDE SEQUENCE</scope>
    <source>
        <strain evidence="2">CGMCC 1.15448</strain>
    </source>
</reference>
<dbReference type="Pfam" id="PF14281">
    <property type="entry name" value="PDDEXK_4"/>
    <property type="match status" value="1"/>
</dbReference>
<organism evidence="2 3">
    <name type="scientific">Puia dinghuensis</name>
    <dbReference type="NCBI Taxonomy" id="1792502"/>
    <lineage>
        <taxon>Bacteria</taxon>
        <taxon>Pseudomonadati</taxon>
        <taxon>Bacteroidota</taxon>
        <taxon>Chitinophagia</taxon>
        <taxon>Chitinophagales</taxon>
        <taxon>Chitinophagaceae</taxon>
        <taxon>Puia</taxon>
    </lineage>
</organism>
<sequence length="363" mass="43089">MKGKTAEDHRKTKNICEAMTMQDKRTDFLVKLLRCGSNEKRKRHEDFITLVLEEFFIDNFIILQSFLMEFFNIETNCNTKVNIKSHCSGKNSIYDLRITDSNLFYLIIELKVAATTDPNQLEKYLSNLENNPTAKKALCLISPRHNVNIEKTKISFKAMTWSEFVSFLEKNICANNKCSVDRFLELAKELDLDCRLTKSRKAWKCPECGLQISGYGIYRHQRSACFRNRREIRKEFYERGNKQIEDFTREYKKVEEKMARLESEIEKTPKIQQKSYSDIYELTDQINKALPKEWILYFLFRIRYHFSNSVFNEYIQVFRKRLTLQGVLSFEHPSGNLLDEINSHVYFGSTRSMHNIIEELRMI</sequence>
<reference evidence="2" key="2">
    <citation type="submission" date="2020-09" db="EMBL/GenBank/DDBJ databases">
        <authorList>
            <person name="Sun Q."/>
            <person name="Zhou Y."/>
        </authorList>
    </citation>
    <scope>NUCLEOTIDE SEQUENCE</scope>
    <source>
        <strain evidence="2">CGMCC 1.15448</strain>
    </source>
</reference>
<protein>
    <submittedName>
        <fullName evidence="2">Uncharacterized protein</fullName>
    </submittedName>
</protein>
<name>A0A8J2UC15_9BACT</name>
<dbReference type="RefSeq" id="WP_188931017.1">
    <property type="nucleotide sequence ID" value="NZ_BMJC01000002.1"/>
</dbReference>